<dbReference type="Gene3D" id="1.10.10.10">
    <property type="entry name" value="Winged helix-like DNA-binding domain superfamily/Winged helix DNA-binding domain"/>
    <property type="match status" value="1"/>
</dbReference>
<organism evidence="7 8">
    <name type="scientific">Parapedobacter defluvii</name>
    <dbReference type="NCBI Taxonomy" id="2045106"/>
    <lineage>
        <taxon>Bacteria</taxon>
        <taxon>Pseudomonadati</taxon>
        <taxon>Bacteroidota</taxon>
        <taxon>Sphingobacteriia</taxon>
        <taxon>Sphingobacteriales</taxon>
        <taxon>Sphingobacteriaceae</taxon>
        <taxon>Parapedobacter</taxon>
    </lineage>
</organism>
<feature type="domain" description="RNA polymerase sigma factor 70 region 4 type 2" evidence="6">
    <location>
        <begin position="134"/>
        <end position="185"/>
    </location>
</feature>
<dbReference type="RefSeq" id="WP_188752972.1">
    <property type="nucleotide sequence ID" value="NZ_BMIK01000017.1"/>
</dbReference>
<keyword evidence="8" id="KW-1185">Reference proteome</keyword>
<keyword evidence="3" id="KW-0731">Sigma factor</keyword>
<dbReference type="Pfam" id="PF04542">
    <property type="entry name" value="Sigma70_r2"/>
    <property type="match status" value="1"/>
</dbReference>
<reference evidence="8" key="1">
    <citation type="journal article" date="2019" name="Int. J. Syst. Evol. Microbiol.">
        <title>The Global Catalogue of Microorganisms (GCM) 10K type strain sequencing project: providing services to taxonomists for standard genome sequencing and annotation.</title>
        <authorList>
            <consortium name="The Broad Institute Genomics Platform"/>
            <consortium name="The Broad Institute Genome Sequencing Center for Infectious Disease"/>
            <person name="Wu L."/>
            <person name="Ma J."/>
        </authorList>
    </citation>
    <scope>NUCLEOTIDE SEQUENCE [LARGE SCALE GENOMIC DNA]</scope>
    <source>
        <strain evidence="8">CGMCC 1.15342</strain>
    </source>
</reference>
<dbReference type="Proteomes" id="UP000597338">
    <property type="component" value="Unassembled WGS sequence"/>
</dbReference>
<evidence type="ECO:0000259" key="6">
    <source>
        <dbReference type="Pfam" id="PF08281"/>
    </source>
</evidence>
<comment type="similarity">
    <text evidence="1">Belongs to the sigma-70 factor family. ECF subfamily.</text>
</comment>
<keyword evidence="7" id="KW-0240">DNA-directed RNA polymerase</keyword>
<protein>
    <submittedName>
        <fullName evidence="7">DNA-directed RNA polymerase sigma-70 factor</fullName>
    </submittedName>
</protein>
<name>A0ABQ1ML14_9SPHI</name>
<evidence type="ECO:0000256" key="2">
    <source>
        <dbReference type="ARBA" id="ARBA00023015"/>
    </source>
</evidence>
<dbReference type="InterPro" id="IPR007627">
    <property type="entry name" value="RNA_pol_sigma70_r2"/>
</dbReference>
<dbReference type="PANTHER" id="PTHR43133">
    <property type="entry name" value="RNA POLYMERASE ECF-TYPE SIGMA FACTO"/>
    <property type="match status" value="1"/>
</dbReference>
<accession>A0ABQ1ML14</accession>
<dbReference type="Pfam" id="PF08281">
    <property type="entry name" value="Sigma70_r4_2"/>
    <property type="match status" value="1"/>
</dbReference>
<dbReference type="PANTHER" id="PTHR43133:SF46">
    <property type="entry name" value="RNA POLYMERASE SIGMA-70 FACTOR ECF SUBFAMILY"/>
    <property type="match status" value="1"/>
</dbReference>
<dbReference type="InterPro" id="IPR013324">
    <property type="entry name" value="RNA_pol_sigma_r3/r4-like"/>
</dbReference>
<proteinExistence type="inferred from homology"/>
<dbReference type="GO" id="GO:0000428">
    <property type="term" value="C:DNA-directed RNA polymerase complex"/>
    <property type="evidence" value="ECO:0007669"/>
    <property type="project" value="UniProtKB-KW"/>
</dbReference>
<evidence type="ECO:0000256" key="3">
    <source>
        <dbReference type="ARBA" id="ARBA00023082"/>
    </source>
</evidence>
<feature type="domain" description="RNA polymerase sigma-70 region 2" evidence="5">
    <location>
        <begin position="40"/>
        <end position="104"/>
    </location>
</feature>
<dbReference type="NCBIfam" id="TIGR02937">
    <property type="entry name" value="sigma70-ECF"/>
    <property type="match status" value="1"/>
</dbReference>
<gene>
    <name evidence="7" type="ORF">GCM10011386_37160</name>
</gene>
<evidence type="ECO:0000256" key="4">
    <source>
        <dbReference type="ARBA" id="ARBA00023163"/>
    </source>
</evidence>
<dbReference type="SUPFAM" id="SSF88946">
    <property type="entry name" value="Sigma2 domain of RNA polymerase sigma factors"/>
    <property type="match status" value="1"/>
</dbReference>
<dbReference type="Gene3D" id="1.10.1740.10">
    <property type="match status" value="1"/>
</dbReference>
<evidence type="ECO:0000313" key="8">
    <source>
        <dbReference type="Proteomes" id="UP000597338"/>
    </source>
</evidence>
<dbReference type="InterPro" id="IPR013249">
    <property type="entry name" value="RNA_pol_sigma70_r4_t2"/>
</dbReference>
<comment type="caution">
    <text evidence="7">The sequence shown here is derived from an EMBL/GenBank/DDBJ whole genome shotgun (WGS) entry which is preliminary data.</text>
</comment>
<dbReference type="InterPro" id="IPR039425">
    <property type="entry name" value="RNA_pol_sigma-70-like"/>
</dbReference>
<dbReference type="InterPro" id="IPR014284">
    <property type="entry name" value="RNA_pol_sigma-70_dom"/>
</dbReference>
<evidence type="ECO:0000313" key="7">
    <source>
        <dbReference type="EMBL" id="GGC41607.1"/>
    </source>
</evidence>
<dbReference type="EMBL" id="BMIK01000017">
    <property type="protein sequence ID" value="GGC41607.1"/>
    <property type="molecule type" value="Genomic_DNA"/>
</dbReference>
<dbReference type="SUPFAM" id="SSF88659">
    <property type="entry name" value="Sigma3 and sigma4 domains of RNA polymerase sigma factors"/>
    <property type="match status" value="1"/>
</dbReference>
<sequence>MTKIKLKQGENIASDDELREWQHLVAYHRDEQAYRRLFFHFYPLGVRFCTQYLRRGELAEEAVADVMTNLWLMGKKLMDIQNLRVYVLKAFRNKALDYAEKNRKFSFQEELVHDMAADLQSPEERMISSEAVAAIDRALDSLPPKCRAVFLLVRETRCTYREAAEIMGIAENTVNRHIQTAIRQLAALLRL</sequence>
<evidence type="ECO:0000256" key="1">
    <source>
        <dbReference type="ARBA" id="ARBA00010641"/>
    </source>
</evidence>
<evidence type="ECO:0000259" key="5">
    <source>
        <dbReference type="Pfam" id="PF04542"/>
    </source>
</evidence>
<dbReference type="InterPro" id="IPR013325">
    <property type="entry name" value="RNA_pol_sigma_r2"/>
</dbReference>
<keyword evidence="2" id="KW-0805">Transcription regulation</keyword>
<dbReference type="InterPro" id="IPR036388">
    <property type="entry name" value="WH-like_DNA-bd_sf"/>
</dbReference>
<keyword evidence="4" id="KW-0804">Transcription</keyword>